<comment type="caution">
    <text evidence="1">The sequence shown here is derived from an EMBL/GenBank/DDBJ whole genome shotgun (WGS) entry which is preliminary data.</text>
</comment>
<feature type="non-terminal residue" evidence="1">
    <location>
        <position position="443"/>
    </location>
</feature>
<dbReference type="AlphaFoldDB" id="A0A9W8MJ59"/>
<organism evidence="1 2">
    <name type="scientific">Candolleomyces eurysporus</name>
    <dbReference type="NCBI Taxonomy" id="2828524"/>
    <lineage>
        <taxon>Eukaryota</taxon>
        <taxon>Fungi</taxon>
        <taxon>Dikarya</taxon>
        <taxon>Basidiomycota</taxon>
        <taxon>Agaricomycotina</taxon>
        <taxon>Agaricomycetes</taxon>
        <taxon>Agaricomycetidae</taxon>
        <taxon>Agaricales</taxon>
        <taxon>Agaricineae</taxon>
        <taxon>Psathyrellaceae</taxon>
        <taxon>Candolleomyces</taxon>
    </lineage>
</organism>
<name>A0A9W8MJ59_9AGAR</name>
<evidence type="ECO:0000313" key="2">
    <source>
        <dbReference type="Proteomes" id="UP001140091"/>
    </source>
</evidence>
<dbReference type="OrthoDB" id="10361642at2759"/>
<dbReference type="Proteomes" id="UP001140091">
    <property type="component" value="Unassembled WGS sequence"/>
</dbReference>
<reference evidence="1" key="1">
    <citation type="submission" date="2022-06" db="EMBL/GenBank/DDBJ databases">
        <title>Genome Sequence of Candolleomyces eurysporus.</title>
        <authorList>
            <person name="Buettner E."/>
        </authorList>
    </citation>
    <scope>NUCLEOTIDE SEQUENCE</scope>
    <source>
        <strain evidence="1">VTCC 930004</strain>
    </source>
</reference>
<keyword evidence="2" id="KW-1185">Reference proteome</keyword>
<gene>
    <name evidence="1" type="ORF">H1R20_g3158</name>
</gene>
<evidence type="ECO:0000313" key="1">
    <source>
        <dbReference type="EMBL" id="KAJ2933920.1"/>
    </source>
</evidence>
<dbReference type="EMBL" id="JANBPK010000730">
    <property type="protein sequence ID" value="KAJ2933920.1"/>
    <property type="molecule type" value="Genomic_DNA"/>
</dbReference>
<sequence length="443" mass="49997">MTIKLKAEHLPENRLTFFYQVHLVPGGRWLLGRASESIVLVDLGLPGGPAKNKGFTYFDTSEDSEWEVDRIFEPTQYRAASDDLNEEKSKDTLRFAALALGPKRLLWALVFEVGPLPDDPSIRLLAKTRVHRICPLQIFGDRLFLDFGGTLVIWDYIHHLSASWAVKISGIVKFANIRDWVIGTNPTGVYGWKIPTLEHMGKDDIFGGSGASTSYFKIQHGGGAQYRAGYFRELALSTSWRTHHHDSEGRGSSSRSCLEVSIVYHVQETSPDIGWEAESLEEMELWRYDLKLHIPDNHDPGDPVDITEFVQCNMQFATGTFPKLIRLDNYGDVDHPRIPHHSLYDDSGVEYALFMMTHRRTAQLVYSPMSLSKAKAKKEGGGMDDGDNDRAATWAIINIEHEEDHPVHSATLCPWSGRMAYICDRELHGGDESYPIHVLNFLG</sequence>
<protein>
    <submittedName>
        <fullName evidence="1">Uncharacterized protein</fullName>
    </submittedName>
</protein>
<accession>A0A9W8MJ59</accession>
<proteinExistence type="predicted"/>